<feature type="region of interest" description="Disordered" evidence="2">
    <location>
        <begin position="1"/>
        <end position="26"/>
    </location>
</feature>
<dbReference type="GO" id="GO:0005634">
    <property type="term" value="C:nucleus"/>
    <property type="evidence" value="ECO:0007669"/>
    <property type="project" value="UniProtKB-ARBA"/>
</dbReference>
<feature type="domain" description="HMG box" evidence="3">
    <location>
        <begin position="107"/>
        <end position="153"/>
    </location>
</feature>
<dbReference type="InterPro" id="IPR009071">
    <property type="entry name" value="HMG_box_dom"/>
</dbReference>
<dbReference type="Proteomes" id="UP001168972">
    <property type="component" value="Unassembled WGS sequence"/>
</dbReference>
<gene>
    <name evidence="4" type="ORF">PV327_008420</name>
</gene>
<evidence type="ECO:0000259" key="3">
    <source>
        <dbReference type="Pfam" id="PF00505"/>
    </source>
</evidence>
<accession>A0AA39F351</accession>
<evidence type="ECO:0000256" key="2">
    <source>
        <dbReference type="SAM" id="MobiDB-lite"/>
    </source>
</evidence>
<keyword evidence="5" id="KW-1185">Reference proteome</keyword>
<reference evidence="4" key="1">
    <citation type="journal article" date="2023" name="bioRxiv">
        <title>Scaffold-level genome assemblies of two parasitoid biocontrol wasps reveal the parthenogenesis mechanism and an associated novel virus.</title>
        <authorList>
            <person name="Inwood S."/>
            <person name="Skelly J."/>
            <person name="Guhlin J."/>
            <person name="Harrop T."/>
            <person name="Goldson S."/>
            <person name="Dearden P."/>
        </authorList>
    </citation>
    <scope>NUCLEOTIDE SEQUENCE</scope>
    <source>
        <strain evidence="4">Lincoln</strain>
        <tissue evidence="4">Whole body</tissue>
    </source>
</reference>
<feature type="compositionally biased region" description="Acidic residues" evidence="2">
    <location>
        <begin position="13"/>
        <end position="25"/>
    </location>
</feature>
<evidence type="ECO:0000256" key="1">
    <source>
        <dbReference type="SAM" id="Coils"/>
    </source>
</evidence>
<sequence length="179" mass="20644">MDDFENDGRDYNENIDEGPVDEENEFNLWVQKNGNTRTELPEIRGIELKKCRSCNCKKQDFNKRSYDSSTSNGNNTGGKSNKNNKKSSSASKTKGGRKKKERSLVNPFIIFYLEMYYKHPTKCVAEIAAAAGRVWGNMSAKEKAEYIKKARIASTKRKAAQLELKRMRKEKLKKMRKRC</sequence>
<evidence type="ECO:0000313" key="4">
    <source>
        <dbReference type="EMBL" id="KAK0162052.1"/>
    </source>
</evidence>
<dbReference type="AlphaFoldDB" id="A0AA39F351"/>
<name>A0AA39F351_MICHY</name>
<dbReference type="CDD" id="cd00084">
    <property type="entry name" value="HMG-box_SF"/>
    <property type="match status" value="1"/>
</dbReference>
<keyword evidence="1" id="KW-0175">Coiled coil</keyword>
<comment type="caution">
    <text evidence="4">The sequence shown here is derived from an EMBL/GenBank/DDBJ whole genome shotgun (WGS) entry which is preliminary data.</text>
</comment>
<organism evidence="4 5">
    <name type="scientific">Microctonus hyperodae</name>
    <name type="common">Parasitoid wasp</name>
    <dbReference type="NCBI Taxonomy" id="165561"/>
    <lineage>
        <taxon>Eukaryota</taxon>
        <taxon>Metazoa</taxon>
        <taxon>Ecdysozoa</taxon>
        <taxon>Arthropoda</taxon>
        <taxon>Hexapoda</taxon>
        <taxon>Insecta</taxon>
        <taxon>Pterygota</taxon>
        <taxon>Neoptera</taxon>
        <taxon>Endopterygota</taxon>
        <taxon>Hymenoptera</taxon>
        <taxon>Apocrita</taxon>
        <taxon>Ichneumonoidea</taxon>
        <taxon>Braconidae</taxon>
        <taxon>Euphorinae</taxon>
        <taxon>Microctonus</taxon>
    </lineage>
</organism>
<dbReference type="EMBL" id="JAQQBR010001834">
    <property type="protein sequence ID" value="KAK0162052.1"/>
    <property type="molecule type" value="Genomic_DNA"/>
</dbReference>
<evidence type="ECO:0000313" key="5">
    <source>
        <dbReference type="Proteomes" id="UP001168972"/>
    </source>
</evidence>
<dbReference type="Gene3D" id="1.10.30.10">
    <property type="entry name" value="High mobility group box domain"/>
    <property type="match status" value="1"/>
</dbReference>
<feature type="compositionally biased region" description="Basic and acidic residues" evidence="2">
    <location>
        <begin position="1"/>
        <end position="12"/>
    </location>
</feature>
<feature type="region of interest" description="Disordered" evidence="2">
    <location>
        <begin position="63"/>
        <end position="99"/>
    </location>
</feature>
<feature type="compositionally biased region" description="Low complexity" evidence="2">
    <location>
        <begin position="68"/>
        <end position="93"/>
    </location>
</feature>
<proteinExistence type="predicted"/>
<feature type="coiled-coil region" evidence="1">
    <location>
        <begin position="150"/>
        <end position="177"/>
    </location>
</feature>
<dbReference type="SUPFAM" id="SSF47095">
    <property type="entry name" value="HMG-box"/>
    <property type="match status" value="1"/>
</dbReference>
<dbReference type="InterPro" id="IPR036910">
    <property type="entry name" value="HMG_box_dom_sf"/>
</dbReference>
<protein>
    <recommendedName>
        <fullName evidence="3">HMG box domain-containing protein</fullName>
    </recommendedName>
</protein>
<reference evidence="4" key="2">
    <citation type="submission" date="2023-03" db="EMBL/GenBank/DDBJ databases">
        <authorList>
            <person name="Inwood S.N."/>
            <person name="Skelly J.G."/>
            <person name="Guhlin J."/>
            <person name="Harrop T.W.R."/>
            <person name="Goldson S.G."/>
            <person name="Dearden P.K."/>
        </authorList>
    </citation>
    <scope>NUCLEOTIDE SEQUENCE</scope>
    <source>
        <strain evidence="4">Lincoln</strain>
        <tissue evidence="4">Whole body</tissue>
    </source>
</reference>
<dbReference type="Pfam" id="PF00505">
    <property type="entry name" value="HMG_box"/>
    <property type="match status" value="1"/>
</dbReference>